<evidence type="ECO:0000313" key="7">
    <source>
        <dbReference type="Proteomes" id="UP000199159"/>
    </source>
</evidence>
<dbReference type="GO" id="GO:0071281">
    <property type="term" value="P:cellular response to iron ion"/>
    <property type="evidence" value="ECO:0007669"/>
    <property type="project" value="TreeGrafter"/>
</dbReference>
<feature type="domain" description="Fe/B12 periplasmic-binding" evidence="5">
    <location>
        <begin position="75"/>
        <end position="330"/>
    </location>
</feature>
<dbReference type="NCBIfam" id="NF038402">
    <property type="entry name" value="TroA_like"/>
    <property type="match status" value="1"/>
</dbReference>
<evidence type="ECO:0000256" key="4">
    <source>
        <dbReference type="SAM" id="SignalP"/>
    </source>
</evidence>
<evidence type="ECO:0000259" key="5">
    <source>
        <dbReference type="PROSITE" id="PS50983"/>
    </source>
</evidence>
<gene>
    <name evidence="6" type="ORF">SAMN05216565_105124</name>
</gene>
<dbReference type="CDD" id="cd01143">
    <property type="entry name" value="YvrC"/>
    <property type="match status" value="1"/>
</dbReference>
<evidence type="ECO:0000256" key="2">
    <source>
        <dbReference type="ARBA" id="ARBA00022729"/>
    </source>
</evidence>
<feature type="signal peptide" evidence="4">
    <location>
        <begin position="1"/>
        <end position="24"/>
    </location>
</feature>
<comment type="similarity">
    <text evidence="1">Belongs to the bacterial solute-binding protein 8 family.</text>
</comment>
<dbReference type="AlphaFoldDB" id="A0A1H0URT8"/>
<dbReference type="InterPro" id="IPR050902">
    <property type="entry name" value="ABC_Transporter_SBP"/>
</dbReference>
<dbReference type="PANTHER" id="PTHR30535:SF34">
    <property type="entry name" value="MOLYBDATE-BINDING PROTEIN MOLA"/>
    <property type="match status" value="1"/>
</dbReference>
<evidence type="ECO:0000313" key="6">
    <source>
        <dbReference type="EMBL" id="SDP68932.1"/>
    </source>
</evidence>
<organism evidence="6 7">
    <name type="scientific">Litchfieldia salsa</name>
    <dbReference type="NCBI Taxonomy" id="930152"/>
    <lineage>
        <taxon>Bacteria</taxon>
        <taxon>Bacillati</taxon>
        <taxon>Bacillota</taxon>
        <taxon>Bacilli</taxon>
        <taxon>Bacillales</taxon>
        <taxon>Bacillaceae</taxon>
        <taxon>Litchfieldia</taxon>
    </lineage>
</organism>
<dbReference type="InterPro" id="IPR054828">
    <property type="entry name" value="Vit_B12_bind_prot"/>
</dbReference>
<reference evidence="7" key="1">
    <citation type="submission" date="2016-10" db="EMBL/GenBank/DDBJ databases">
        <authorList>
            <person name="Varghese N."/>
            <person name="Submissions S."/>
        </authorList>
    </citation>
    <scope>NUCLEOTIDE SEQUENCE [LARGE SCALE GENOMIC DNA]</scope>
    <source>
        <strain evidence="7">IBRC-M10078</strain>
    </source>
</reference>
<keyword evidence="7" id="KW-1185">Reference proteome</keyword>
<dbReference type="Pfam" id="PF01497">
    <property type="entry name" value="Peripla_BP_2"/>
    <property type="match status" value="1"/>
</dbReference>
<dbReference type="PANTHER" id="PTHR30535">
    <property type="entry name" value="VITAMIN B12-BINDING PROTEIN"/>
    <property type="match status" value="1"/>
</dbReference>
<sequence>MIKEMFKKWGLFSIVFLLSMAVIVGCGTQGEDTQEQKDTTSNEQVEVEQKDEQQFPITITDDANREVTIDEEPESIVSIQASNTEIAFALGVGDKVVGVSDYCNYPVEAQSIEKVGGQDINTEMVLTLLPDVALVTDYHYNTHPDVLKQFEEAGIKVVVVGSATSFEDVYGNIELIGSATGTQAEAGEIITDMKERLQVIKDKASESITEKKKVWVEVSPAPDIYTTGTNTFMHEMLESIQAINAAQDHEGWVKLTEEEIVQLNPEVIITTYGYYVENPAEQVLTREGWAEVPAVKNKNVFDVDNDTVTRPGPRLIEGVETLAKLIYPETFK</sequence>
<feature type="region of interest" description="Disordered" evidence="3">
    <location>
        <begin position="31"/>
        <end position="51"/>
    </location>
</feature>
<dbReference type="PROSITE" id="PS51257">
    <property type="entry name" value="PROKAR_LIPOPROTEIN"/>
    <property type="match status" value="1"/>
</dbReference>
<dbReference type="EMBL" id="FNJU01000005">
    <property type="protein sequence ID" value="SDP68932.1"/>
    <property type="molecule type" value="Genomic_DNA"/>
</dbReference>
<dbReference type="Gene3D" id="3.40.50.1980">
    <property type="entry name" value="Nitrogenase molybdenum iron protein domain"/>
    <property type="match status" value="2"/>
</dbReference>
<dbReference type="Proteomes" id="UP000199159">
    <property type="component" value="Unassembled WGS sequence"/>
</dbReference>
<evidence type="ECO:0000256" key="1">
    <source>
        <dbReference type="ARBA" id="ARBA00008814"/>
    </source>
</evidence>
<name>A0A1H0URT8_9BACI</name>
<keyword evidence="2 4" id="KW-0732">Signal</keyword>
<dbReference type="PROSITE" id="PS50983">
    <property type="entry name" value="FE_B12_PBP"/>
    <property type="match status" value="1"/>
</dbReference>
<evidence type="ECO:0000256" key="3">
    <source>
        <dbReference type="SAM" id="MobiDB-lite"/>
    </source>
</evidence>
<accession>A0A1H0URT8</accession>
<protein>
    <submittedName>
        <fullName evidence="6">Iron complex transport system substrate-binding protein</fullName>
    </submittedName>
</protein>
<proteinExistence type="inferred from homology"/>
<dbReference type="STRING" id="930152.SAMN05216565_105124"/>
<dbReference type="InterPro" id="IPR002491">
    <property type="entry name" value="ABC_transptr_periplasmic_BD"/>
</dbReference>
<feature type="chain" id="PRO_5038883682" evidence="4">
    <location>
        <begin position="25"/>
        <end position="332"/>
    </location>
</feature>
<dbReference type="SUPFAM" id="SSF53807">
    <property type="entry name" value="Helical backbone' metal receptor"/>
    <property type="match status" value="1"/>
</dbReference>